<evidence type="ECO:0000256" key="13">
    <source>
        <dbReference type="ARBA" id="ARBA00047899"/>
    </source>
</evidence>
<feature type="signal peptide" evidence="17">
    <location>
        <begin position="1"/>
        <end position="19"/>
    </location>
</feature>
<dbReference type="InterPro" id="IPR008271">
    <property type="entry name" value="Ser/Thr_kinase_AS"/>
</dbReference>
<dbReference type="GO" id="GO:0016020">
    <property type="term" value="C:membrane"/>
    <property type="evidence" value="ECO:0007669"/>
    <property type="project" value="UniProtKB-SubCell"/>
</dbReference>
<dbReference type="PROSITE" id="PS00108">
    <property type="entry name" value="PROTEIN_KINASE_ST"/>
    <property type="match status" value="1"/>
</dbReference>
<evidence type="ECO:0000256" key="2">
    <source>
        <dbReference type="ARBA" id="ARBA00012513"/>
    </source>
</evidence>
<protein>
    <recommendedName>
        <fullName evidence="2">non-specific serine/threonine protein kinase</fullName>
        <ecNumber evidence="2">2.7.11.1</ecNumber>
    </recommendedName>
</protein>
<comment type="caution">
    <text evidence="19">The sequence shown here is derived from an EMBL/GenBank/DDBJ whole genome shotgun (WGS) entry which is preliminary data.</text>
</comment>
<keyword evidence="12" id="KW-0325">Glycoprotein</keyword>
<keyword evidence="6 17" id="KW-0732">Signal</keyword>
<dbReference type="GO" id="GO:0030247">
    <property type="term" value="F:polysaccharide binding"/>
    <property type="evidence" value="ECO:0007669"/>
    <property type="project" value="InterPro"/>
</dbReference>
<feature type="binding site" evidence="15">
    <location>
        <position position="388"/>
    </location>
    <ligand>
        <name>ATP</name>
        <dbReference type="ChEBI" id="CHEBI:30616"/>
    </ligand>
</feature>
<dbReference type="Pfam" id="PF00069">
    <property type="entry name" value="Pkinase"/>
    <property type="match status" value="1"/>
</dbReference>
<reference evidence="19" key="1">
    <citation type="submission" date="2018-05" db="EMBL/GenBank/DDBJ databases">
        <title>Draft genome of Mucuna pruriens seed.</title>
        <authorList>
            <person name="Nnadi N.E."/>
            <person name="Vos R."/>
            <person name="Hasami M.H."/>
            <person name="Devisetty U.K."/>
            <person name="Aguiy J.C."/>
        </authorList>
    </citation>
    <scope>NUCLEOTIDE SEQUENCE [LARGE SCALE GENOMIC DNA]</scope>
    <source>
        <strain evidence="19">JCA_2017</strain>
    </source>
</reference>
<evidence type="ECO:0000256" key="10">
    <source>
        <dbReference type="ARBA" id="ARBA00022989"/>
    </source>
</evidence>
<comment type="catalytic activity">
    <reaction evidence="14">
        <text>L-seryl-[protein] + ATP = O-phospho-L-seryl-[protein] + ADP + H(+)</text>
        <dbReference type="Rhea" id="RHEA:17989"/>
        <dbReference type="Rhea" id="RHEA-COMP:9863"/>
        <dbReference type="Rhea" id="RHEA-COMP:11604"/>
        <dbReference type="ChEBI" id="CHEBI:15378"/>
        <dbReference type="ChEBI" id="CHEBI:29999"/>
        <dbReference type="ChEBI" id="CHEBI:30616"/>
        <dbReference type="ChEBI" id="CHEBI:83421"/>
        <dbReference type="ChEBI" id="CHEBI:456216"/>
        <dbReference type="EC" id="2.7.11.1"/>
    </reaction>
</comment>
<keyword evidence="4" id="KW-0808">Transferase</keyword>
<gene>
    <name evidence="19" type="primary">LRK10</name>
    <name evidence="19" type="ORF">CR513_16974</name>
</gene>
<dbReference type="GO" id="GO:0005524">
    <property type="term" value="F:ATP binding"/>
    <property type="evidence" value="ECO:0007669"/>
    <property type="project" value="UniProtKB-UniRule"/>
</dbReference>
<evidence type="ECO:0000256" key="5">
    <source>
        <dbReference type="ARBA" id="ARBA00022692"/>
    </source>
</evidence>
<keyword evidence="8 19" id="KW-0418">Kinase</keyword>
<keyword evidence="3" id="KW-0723">Serine/threonine-protein kinase</keyword>
<dbReference type="PROSITE" id="PS00107">
    <property type="entry name" value="PROTEIN_KINASE_ATP"/>
    <property type="match status" value="1"/>
</dbReference>
<evidence type="ECO:0000256" key="11">
    <source>
        <dbReference type="ARBA" id="ARBA00023136"/>
    </source>
</evidence>
<keyword evidence="11 16" id="KW-0472">Membrane</keyword>
<feature type="chain" id="PRO_5016580649" description="non-specific serine/threonine protein kinase" evidence="17">
    <location>
        <begin position="20"/>
        <end position="545"/>
    </location>
</feature>
<evidence type="ECO:0000256" key="6">
    <source>
        <dbReference type="ARBA" id="ARBA00022729"/>
    </source>
</evidence>
<keyword evidence="7 15" id="KW-0547">Nucleotide-binding</keyword>
<evidence type="ECO:0000256" key="16">
    <source>
        <dbReference type="SAM" id="Phobius"/>
    </source>
</evidence>
<dbReference type="OrthoDB" id="544400at2759"/>
<evidence type="ECO:0000313" key="20">
    <source>
        <dbReference type="Proteomes" id="UP000257109"/>
    </source>
</evidence>
<dbReference type="GO" id="GO:0004674">
    <property type="term" value="F:protein serine/threonine kinase activity"/>
    <property type="evidence" value="ECO:0007669"/>
    <property type="project" value="UniProtKB-KW"/>
</dbReference>
<evidence type="ECO:0000256" key="12">
    <source>
        <dbReference type="ARBA" id="ARBA00023180"/>
    </source>
</evidence>
<dbReference type="InterPro" id="IPR017441">
    <property type="entry name" value="Protein_kinase_ATP_BS"/>
</dbReference>
<feature type="transmembrane region" description="Helical" evidence="16">
    <location>
        <begin position="305"/>
        <end position="322"/>
    </location>
</feature>
<accession>A0A371HB20</accession>
<evidence type="ECO:0000256" key="14">
    <source>
        <dbReference type="ARBA" id="ARBA00048679"/>
    </source>
</evidence>
<evidence type="ECO:0000256" key="17">
    <source>
        <dbReference type="SAM" id="SignalP"/>
    </source>
</evidence>
<evidence type="ECO:0000256" key="15">
    <source>
        <dbReference type="PROSITE-ProRule" id="PRU10141"/>
    </source>
</evidence>
<dbReference type="PROSITE" id="PS50011">
    <property type="entry name" value="PROTEIN_KINASE_DOM"/>
    <property type="match status" value="1"/>
</dbReference>
<evidence type="ECO:0000256" key="7">
    <source>
        <dbReference type="ARBA" id="ARBA00022741"/>
    </source>
</evidence>
<dbReference type="FunFam" id="3.30.200.20:FF:000178">
    <property type="entry name" value="serine/threonine-protein kinase PBS1-like"/>
    <property type="match status" value="1"/>
</dbReference>
<feature type="domain" description="Protein kinase" evidence="18">
    <location>
        <begin position="360"/>
        <end position="545"/>
    </location>
</feature>
<comment type="subcellular location">
    <subcellularLocation>
        <location evidence="1">Membrane</location>
        <topology evidence="1">Single-pass type I membrane protein</topology>
    </subcellularLocation>
</comment>
<comment type="catalytic activity">
    <reaction evidence="13">
        <text>L-threonyl-[protein] + ATP = O-phospho-L-threonyl-[protein] + ADP + H(+)</text>
        <dbReference type="Rhea" id="RHEA:46608"/>
        <dbReference type="Rhea" id="RHEA-COMP:11060"/>
        <dbReference type="Rhea" id="RHEA-COMP:11605"/>
        <dbReference type="ChEBI" id="CHEBI:15378"/>
        <dbReference type="ChEBI" id="CHEBI:30013"/>
        <dbReference type="ChEBI" id="CHEBI:30616"/>
        <dbReference type="ChEBI" id="CHEBI:61977"/>
        <dbReference type="ChEBI" id="CHEBI:456216"/>
        <dbReference type="EC" id="2.7.11.1"/>
    </reaction>
</comment>
<proteinExistence type="predicted"/>
<evidence type="ECO:0000256" key="4">
    <source>
        <dbReference type="ARBA" id="ARBA00022679"/>
    </source>
</evidence>
<name>A0A371HB20_MUCPR</name>
<dbReference type="Pfam" id="PF13947">
    <property type="entry name" value="GUB_WAK_bind"/>
    <property type="match status" value="1"/>
</dbReference>
<dbReference type="SMART" id="SM00220">
    <property type="entry name" value="S_TKc"/>
    <property type="match status" value="1"/>
</dbReference>
<evidence type="ECO:0000313" key="19">
    <source>
        <dbReference type="EMBL" id="RDX99913.1"/>
    </source>
</evidence>
<keyword evidence="9 15" id="KW-0067">ATP-binding</keyword>
<evidence type="ECO:0000259" key="18">
    <source>
        <dbReference type="PROSITE" id="PS50011"/>
    </source>
</evidence>
<dbReference type="InterPro" id="IPR011009">
    <property type="entry name" value="Kinase-like_dom_sf"/>
</dbReference>
<dbReference type="Gene3D" id="3.30.200.20">
    <property type="entry name" value="Phosphorylase Kinase, domain 1"/>
    <property type="match status" value="1"/>
</dbReference>
<evidence type="ECO:0000256" key="9">
    <source>
        <dbReference type="ARBA" id="ARBA00022840"/>
    </source>
</evidence>
<keyword evidence="20" id="KW-1185">Reference proteome</keyword>
<organism evidence="19 20">
    <name type="scientific">Mucuna pruriens</name>
    <name type="common">Velvet bean</name>
    <name type="synonym">Dolichos pruriens</name>
    <dbReference type="NCBI Taxonomy" id="157652"/>
    <lineage>
        <taxon>Eukaryota</taxon>
        <taxon>Viridiplantae</taxon>
        <taxon>Streptophyta</taxon>
        <taxon>Embryophyta</taxon>
        <taxon>Tracheophyta</taxon>
        <taxon>Spermatophyta</taxon>
        <taxon>Magnoliopsida</taxon>
        <taxon>eudicotyledons</taxon>
        <taxon>Gunneridae</taxon>
        <taxon>Pentapetalae</taxon>
        <taxon>rosids</taxon>
        <taxon>fabids</taxon>
        <taxon>Fabales</taxon>
        <taxon>Fabaceae</taxon>
        <taxon>Papilionoideae</taxon>
        <taxon>50 kb inversion clade</taxon>
        <taxon>NPAAA clade</taxon>
        <taxon>indigoferoid/millettioid clade</taxon>
        <taxon>Phaseoleae</taxon>
        <taxon>Mucuna</taxon>
    </lineage>
</organism>
<sequence length="545" mass="60958">MKRRGIAITILLLLRTCIASFIHHDCPASSCGSIPNISYPFRLRGDPLHCGDKRYELDCENNATVLTLFSGKYHVQEIDYKRYKIRVCDEGVVEDATSAFKPHYFLGSGNFSNVFMGPGMDPLHLDQFQASIAYFNCDGAITDDPRYVSVGPTDCASGGHLYAVVRDSRNNFSATDIKVGCQLQRATFANWGKVQDHNPNKNGSYTDIHDMLLHGFGLSWIHIDAEWGSFAFLSMNPPVKSSVARNTVVMPTRGTMSPTFAKEIMIKTTIINFGIHAGLTKTFVLNKATGYDGIVIEIGKDTGRYAIIRFLFGVVAFITLLIHKWRKRHTSNYEHIEDFLRGNTFMPIRYSYKDIKNMTRGFKEKLGQGGYGLVYKGKLRSGSFVAIKMLRKSNANGQEFMSEVATIGRIHHSNVVRLIGFCVEASNCALVYEFMSNGSLDNFIFSKNISISLTYEQIYEISLGVARGIAYLHEGCDMQILHFDIKPHNILLDENFVPKVSDFGLAKLYPLDKSIVTLTAAKGTIGYMAPELFYHNIGGLSYKAD</sequence>
<evidence type="ECO:0000256" key="3">
    <source>
        <dbReference type="ARBA" id="ARBA00022527"/>
    </source>
</evidence>
<dbReference type="InterPro" id="IPR025287">
    <property type="entry name" value="WAK_GUB"/>
</dbReference>
<dbReference type="STRING" id="157652.A0A371HB20"/>
<dbReference type="EC" id="2.7.11.1" evidence="2"/>
<keyword evidence="10 16" id="KW-1133">Transmembrane helix</keyword>
<dbReference type="Proteomes" id="UP000257109">
    <property type="component" value="Unassembled WGS sequence"/>
</dbReference>
<keyword evidence="5 16" id="KW-0812">Transmembrane</keyword>
<dbReference type="Gene3D" id="1.10.510.10">
    <property type="entry name" value="Transferase(Phosphotransferase) domain 1"/>
    <property type="match status" value="1"/>
</dbReference>
<evidence type="ECO:0000256" key="1">
    <source>
        <dbReference type="ARBA" id="ARBA00004479"/>
    </source>
</evidence>
<feature type="non-terminal residue" evidence="19">
    <location>
        <position position="545"/>
    </location>
</feature>
<dbReference type="InterPro" id="IPR000719">
    <property type="entry name" value="Prot_kinase_dom"/>
</dbReference>
<dbReference type="SUPFAM" id="SSF56112">
    <property type="entry name" value="Protein kinase-like (PK-like)"/>
    <property type="match status" value="1"/>
</dbReference>
<evidence type="ECO:0000256" key="8">
    <source>
        <dbReference type="ARBA" id="ARBA00022777"/>
    </source>
</evidence>
<dbReference type="AlphaFoldDB" id="A0A371HB20"/>
<dbReference type="InterPro" id="IPR045874">
    <property type="entry name" value="LRK10/LRL21-25-like"/>
</dbReference>
<dbReference type="PANTHER" id="PTHR27009">
    <property type="entry name" value="RUST RESISTANCE KINASE LR10-RELATED"/>
    <property type="match status" value="1"/>
</dbReference>
<feature type="non-terminal residue" evidence="19">
    <location>
        <position position="1"/>
    </location>
</feature>
<dbReference type="EMBL" id="QJKJ01003111">
    <property type="protein sequence ID" value="RDX99913.1"/>
    <property type="molecule type" value="Genomic_DNA"/>
</dbReference>
<dbReference type="FunFam" id="1.10.510.10:FF:001023">
    <property type="entry name" value="Os07g0541700 protein"/>
    <property type="match status" value="1"/>
</dbReference>